<evidence type="ECO:0000256" key="1">
    <source>
        <dbReference type="ARBA" id="ARBA00008919"/>
    </source>
</evidence>
<dbReference type="PANTHER" id="PTHR11929:SF194">
    <property type="entry name" value="ALPHA-(1,3)-FUCOSYLTRANSFERASE 10"/>
    <property type="match status" value="1"/>
</dbReference>
<proteinExistence type="inferred from homology"/>
<dbReference type="InterPro" id="IPR055270">
    <property type="entry name" value="Glyco_tran_10_C"/>
</dbReference>
<comment type="similarity">
    <text evidence="1">Belongs to the glycosyltransferase 10 family.</text>
</comment>
<dbReference type="Pfam" id="PF00852">
    <property type="entry name" value="Glyco_transf_10"/>
    <property type="match status" value="1"/>
</dbReference>
<dbReference type="PANTHER" id="PTHR11929">
    <property type="entry name" value="ALPHA- 1,3 -FUCOSYLTRANSFERASE"/>
    <property type="match status" value="1"/>
</dbReference>
<dbReference type="EMBL" id="MN740525">
    <property type="protein sequence ID" value="QHU31188.1"/>
    <property type="molecule type" value="Genomic_DNA"/>
</dbReference>
<evidence type="ECO:0000313" key="5">
    <source>
        <dbReference type="EMBL" id="QHU31188.1"/>
    </source>
</evidence>
<keyword evidence="2" id="KW-0328">Glycosyltransferase</keyword>
<reference evidence="5" key="1">
    <citation type="journal article" date="2020" name="Nature">
        <title>Giant virus diversity and host interactions through global metagenomics.</title>
        <authorList>
            <person name="Schulz F."/>
            <person name="Roux S."/>
            <person name="Paez-Espino D."/>
            <person name="Jungbluth S."/>
            <person name="Walsh D.A."/>
            <person name="Denef V.J."/>
            <person name="McMahon K.D."/>
            <person name="Konstantinidis K.T."/>
            <person name="Eloe-Fadrosh E.A."/>
            <person name="Kyrpides N.C."/>
            <person name="Woyke T."/>
        </authorList>
    </citation>
    <scope>NUCLEOTIDE SEQUENCE</scope>
    <source>
        <strain evidence="5">GVMAG-M-3300027963-21</strain>
    </source>
</reference>
<dbReference type="InterPro" id="IPR038577">
    <property type="entry name" value="GT10-like_C_sf"/>
</dbReference>
<evidence type="ECO:0000259" key="4">
    <source>
        <dbReference type="Pfam" id="PF00852"/>
    </source>
</evidence>
<organism evidence="5">
    <name type="scientific">viral metagenome</name>
    <dbReference type="NCBI Taxonomy" id="1070528"/>
    <lineage>
        <taxon>unclassified sequences</taxon>
        <taxon>metagenomes</taxon>
        <taxon>organismal metagenomes</taxon>
    </lineage>
</organism>
<dbReference type="GO" id="GO:0008417">
    <property type="term" value="F:fucosyltransferase activity"/>
    <property type="evidence" value="ECO:0007669"/>
    <property type="project" value="InterPro"/>
</dbReference>
<feature type="domain" description="Fucosyltransferase C-terminal" evidence="4">
    <location>
        <begin position="136"/>
        <end position="246"/>
    </location>
</feature>
<sequence length="293" mass="34021">MEETKETKVFCNGFWTGFFEKIDPINITFFFNLLEDVYKEKPVLTYNIDEAEILMESVFTDITYVNHKPWRASFLYTGESYYARCMYNTLPSYSCILGFNYTERNFVELPLYLLYLKSIPDMDLSPAKTIPNNYTTAVISNGSANERVVFLDRLEKRLPVLYGGSYKNNIGGKLTGCYATDNLTAFYKNSKFAITMENTKIGHYITEKIINGFKAGVVPIYWGSQHVAEHFNSKRFIILEDTKEETINRVIDRMASMSDEEYFEMVNEPIFNKDMSVDTIYNKAVENIKRLVL</sequence>
<protein>
    <recommendedName>
        <fullName evidence="4">Fucosyltransferase C-terminal domain-containing protein</fullName>
    </recommendedName>
</protein>
<evidence type="ECO:0000256" key="2">
    <source>
        <dbReference type="ARBA" id="ARBA00022676"/>
    </source>
</evidence>
<accession>A0A6C0LMM6</accession>
<evidence type="ECO:0000256" key="3">
    <source>
        <dbReference type="ARBA" id="ARBA00022679"/>
    </source>
</evidence>
<dbReference type="SUPFAM" id="SSF53756">
    <property type="entry name" value="UDP-Glycosyltransferase/glycogen phosphorylase"/>
    <property type="match status" value="1"/>
</dbReference>
<keyword evidence="3" id="KW-0808">Transferase</keyword>
<dbReference type="GO" id="GO:0016020">
    <property type="term" value="C:membrane"/>
    <property type="evidence" value="ECO:0007669"/>
    <property type="project" value="InterPro"/>
</dbReference>
<dbReference type="InterPro" id="IPR001503">
    <property type="entry name" value="Glyco_trans_10"/>
</dbReference>
<name>A0A6C0LMM6_9ZZZZ</name>
<dbReference type="AlphaFoldDB" id="A0A6C0LMM6"/>
<dbReference type="Gene3D" id="3.40.50.11660">
    <property type="entry name" value="Glycosyl transferase family 10, C-terminal domain"/>
    <property type="match status" value="1"/>
</dbReference>